<sequence>MAVQLNNLYNSNASTWKLKVEVQLKLLKSTKQTKPPSLFRAYAASASTNARQLIESGDIKAITPREAATATGSEGYVLLDVRPVWEREKARVSGSLHVPLFVEDEDISPITLIKKWVHFGYIGLWTGQSFTTLNPDFLNQVVEVVPDKDTKLLVACGEGLRSLMAAWKLYNDGGYRKLGWLAGGFNRSSEGDFEGVEGPEKLEYATIGGVSYYFLQLLLLLRAVGKD</sequence>
<organism evidence="2 3">
    <name type="scientific">Ziziphus jujuba</name>
    <name type="common">Chinese jujube</name>
    <name type="synonym">Ziziphus sativa</name>
    <dbReference type="NCBI Taxonomy" id="326968"/>
    <lineage>
        <taxon>Eukaryota</taxon>
        <taxon>Viridiplantae</taxon>
        <taxon>Streptophyta</taxon>
        <taxon>Embryophyta</taxon>
        <taxon>Tracheophyta</taxon>
        <taxon>Spermatophyta</taxon>
        <taxon>Magnoliopsida</taxon>
        <taxon>eudicotyledons</taxon>
        <taxon>Gunneridae</taxon>
        <taxon>Pentapetalae</taxon>
        <taxon>rosids</taxon>
        <taxon>fabids</taxon>
        <taxon>Rosales</taxon>
        <taxon>Rhamnaceae</taxon>
        <taxon>Paliureae</taxon>
        <taxon>Ziziphus</taxon>
    </lineage>
</organism>
<protein>
    <submittedName>
        <fullName evidence="3">Rhodanese-like domain-containing protein 10</fullName>
    </submittedName>
</protein>
<keyword evidence="2" id="KW-1185">Reference proteome</keyword>
<accession>A0ABM3I3A2</accession>
<dbReference type="PANTHER" id="PTHR45510">
    <property type="entry name" value="RHODANESE-LIKE DOMAIN-CONTAINING PROTEIN 10"/>
    <property type="match status" value="1"/>
</dbReference>
<dbReference type="GeneID" id="107405423"/>
<name>A0ABM3I3A2_ZIZJJ</name>
<dbReference type="PANTHER" id="PTHR45510:SF1">
    <property type="entry name" value="RHODANESE-LIKE DOMAIN-CONTAINING PROTEIN 10"/>
    <property type="match status" value="1"/>
</dbReference>
<dbReference type="PROSITE" id="PS50206">
    <property type="entry name" value="RHODANESE_3"/>
    <property type="match status" value="1"/>
</dbReference>
<evidence type="ECO:0000259" key="1">
    <source>
        <dbReference type="PROSITE" id="PS50206"/>
    </source>
</evidence>
<proteinExistence type="predicted"/>
<evidence type="ECO:0000313" key="3">
    <source>
        <dbReference type="RefSeq" id="XP_048319758.2"/>
    </source>
</evidence>
<reference evidence="3" key="1">
    <citation type="submission" date="2025-08" db="UniProtKB">
        <authorList>
            <consortium name="RefSeq"/>
        </authorList>
    </citation>
    <scope>IDENTIFICATION</scope>
    <source>
        <tissue evidence="3">Seedling</tissue>
    </source>
</reference>
<dbReference type="InterPro" id="IPR001763">
    <property type="entry name" value="Rhodanese-like_dom"/>
</dbReference>
<dbReference type="Gene3D" id="3.40.250.10">
    <property type="entry name" value="Rhodanese-like domain"/>
    <property type="match status" value="1"/>
</dbReference>
<gene>
    <name evidence="3" type="primary">LOC107405423</name>
</gene>
<dbReference type="CDD" id="cd00158">
    <property type="entry name" value="RHOD"/>
    <property type="match status" value="1"/>
</dbReference>
<dbReference type="RefSeq" id="XP_048319758.2">
    <property type="nucleotide sequence ID" value="XM_048463801.2"/>
</dbReference>
<evidence type="ECO:0000313" key="2">
    <source>
        <dbReference type="Proteomes" id="UP001652623"/>
    </source>
</evidence>
<dbReference type="Proteomes" id="UP001652623">
    <property type="component" value="Chromosome 6"/>
</dbReference>
<feature type="domain" description="Rhodanese" evidence="1">
    <location>
        <begin position="72"/>
        <end position="197"/>
    </location>
</feature>
<dbReference type="InterPro" id="IPR044614">
    <property type="entry name" value="STR10"/>
</dbReference>
<dbReference type="SUPFAM" id="SSF52821">
    <property type="entry name" value="Rhodanese/Cell cycle control phosphatase"/>
    <property type="match status" value="1"/>
</dbReference>
<dbReference type="SMART" id="SM00450">
    <property type="entry name" value="RHOD"/>
    <property type="match status" value="1"/>
</dbReference>
<dbReference type="Pfam" id="PF00581">
    <property type="entry name" value="Rhodanese"/>
    <property type="match status" value="1"/>
</dbReference>
<dbReference type="InterPro" id="IPR036873">
    <property type="entry name" value="Rhodanese-like_dom_sf"/>
</dbReference>